<reference evidence="1 2" key="1">
    <citation type="submission" date="2023-10" db="EMBL/GenBank/DDBJ databases">
        <title>Virgibacillus halophilus 5B73C genome.</title>
        <authorList>
            <person name="Miliotis G."/>
            <person name="Sengupta P."/>
            <person name="Hameed A."/>
            <person name="Chuvochina M."/>
            <person name="Mcdonagh F."/>
            <person name="Simpson A.C."/>
            <person name="Singh N.K."/>
            <person name="Rekha P.D."/>
            <person name="Raman K."/>
            <person name="Hugenholtz P."/>
            <person name="Venkateswaran K."/>
        </authorList>
    </citation>
    <scope>NUCLEOTIDE SEQUENCE [LARGE SCALE GENOMIC DNA]</scope>
    <source>
        <strain evidence="1 2">5B73C</strain>
    </source>
</reference>
<organism evidence="1 2">
    <name type="scientific">Tigheibacillus halophilus</name>
    <dbReference type="NCBI Taxonomy" id="361280"/>
    <lineage>
        <taxon>Bacteria</taxon>
        <taxon>Bacillati</taxon>
        <taxon>Bacillota</taxon>
        <taxon>Bacilli</taxon>
        <taxon>Bacillales</taxon>
        <taxon>Bacillaceae</taxon>
        <taxon>Tigheibacillus</taxon>
    </lineage>
</organism>
<protein>
    <submittedName>
        <fullName evidence="1">Uncharacterized protein</fullName>
    </submittedName>
</protein>
<dbReference type="Proteomes" id="UP001281447">
    <property type="component" value="Unassembled WGS sequence"/>
</dbReference>
<accession>A0ABU5CDA2</accession>
<name>A0ABU5CDA2_9BACI</name>
<comment type="caution">
    <text evidence="1">The sequence shown here is derived from an EMBL/GenBank/DDBJ whole genome shotgun (WGS) entry which is preliminary data.</text>
</comment>
<proteinExistence type="predicted"/>
<keyword evidence="2" id="KW-1185">Reference proteome</keyword>
<sequence length="67" mass="7532">MFKAENRHVNVVTAASVSTLLKKGEKPEEISTETMMNENFNLPIKKGRSGWGIASQKKVIKCCLRPR</sequence>
<evidence type="ECO:0000313" key="2">
    <source>
        <dbReference type="Proteomes" id="UP001281447"/>
    </source>
</evidence>
<dbReference type="EMBL" id="JAWDIP010000004">
    <property type="protein sequence ID" value="MDY0396519.1"/>
    <property type="molecule type" value="Genomic_DNA"/>
</dbReference>
<evidence type="ECO:0000313" key="1">
    <source>
        <dbReference type="EMBL" id="MDY0396519.1"/>
    </source>
</evidence>
<gene>
    <name evidence="1" type="ORF">RWE15_22135</name>
</gene>
<dbReference type="InterPro" id="IPR037167">
    <property type="entry name" value="Peptidase_S11_C_sf"/>
</dbReference>
<dbReference type="Gene3D" id="2.60.410.10">
    <property type="entry name" value="D-Ala-D-Ala carboxypeptidase, C-terminal domain"/>
    <property type="match status" value="1"/>
</dbReference>